<organism evidence="2 3">
    <name type="scientific">Salsuginibacillus halophilus</name>
    <dbReference type="NCBI Taxonomy" id="517424"/>
    <lineage>
        <taxon>Bacteria</taxon>
        <taxon>Bacillati</taxon>
        <taxon>Bacillota</taxon>
        <taxon>Bacilli</taxon>
        <taxon>Bacillales</taxon>
        <taxon>Bacillaceae</taxon>
        <taxon>Salsuginibacillus</taxon>
    </lineage>
</organism>
<evidence type="ECO:0008006" key="4">
    <source>
        <dbReference type="Google" id="ProtNLM"/>
    </source>
</evidence>
<feature type="transmembrane region" description="Helical" evidence="1">
    <location>
        <begin position="95"/>
        <end position="114"/>
    </location>
</feature>
<comment type="caution">
    <text evidence="2">The sequence shown here is derived from an EMBL/GenBank/DDBJ whole genome shotgun (WGS) entry which is preliminary data.</text>
</comment>
<name>A0A2P8HAH5_9BACI</name>
<feature type="transmembrane region" description="Helical" evidence="1">
    <location>
        <begin position="126"/>
        <end position="143"/>
    </location>
</feature>
<sequence length="153" mass="16381">MVVVFIIVFIGVFFDTIGIAATAAEETPFNAMAANKVPGGRHGVLITKHADRFASFCNDVIGDIAGIISGTASAFVVLQLTFALGENEGSVAQTIISMVFTSVVAALTVGGKSFGKTVAIYYSTPIIYHVGKVLYILETKLHIRVFPKRKKRK</sequence>
<accession>A0A2P8HAH5</accession>
<dbReference type="Proteomes" id="UP000242310">
    <property type="component" value="Unassembled WGS sequence"/>
</dbReference>
<dbReference type="EMBL" id="PYAV01000011">
    <property type="protein sequence ID" value="PSL43201.1"/>
    <property type="molecule type" value="Genomic_DNA"/>
</dbReference>
<keyword evidence="3" id="KW-1185">Reference proteome</keyword>
<keyword evidence="1" id="KW-0812">Transmembrane</keyword>
<gene>
    <name evidence="2" type="ORF">B0H94_11124</name>
</gene>
<dbReference type="AlphaFoldDB" id="A0A2P8HAH5"/>
<feature type="transmembrane region" description="Helical" evidence="1">
    <location>
        <begin position="64"/>
        <end position="83"/>
    </location>
</feature>
<keyword evidence="1" id="KW-0472">Membrane</keyword>
<protein>
    <recommendedName>
        <fullName evidence="4">CNNM transmembrane domain-containing protein</fullName>
    </recommendedName>
</protein>
<keyword evidence="1" id="KW-1133">Transmembrane helix</keyword>
<reference evidence="2 3" key="1">
    <citation type="submission" date="2018-03" db="EMBL/GenBank/DDBJ databases">
        <title>Genomic Encyclopedia of Type Strains, Phase III (KMG-III): the genomes of soil and plant-associated and newly described type strains.</title>
        <authorList>
            <person name="Whitman W."/>
        </authorList>
    </citation>
    <scope>NUCLEOTIDE SEQUENCE [LARGE SCALE GENOMIC DNA]</scope>
    <source>
        <strain evidence="2 3">CGMCC 1.07653</strain>
    </source>
</reference>
<proteinExistence type="predicted"/>
<evidence type="ECO:0000313" key="2">
    <source>
        <dbReference type="EMBL" id="PSL43201.1"/>
    </source>
</evidence>
<evidence type="ECO:0000313" key="3">
    <source>
        <dbReference type="Proteomes" id="UP000242310"/>
    </source>
</evidence>
<evidence type="ECO:0000256" key="1">
    <source>
        <dbReference type="SAM" id="Phobius"/>
    </source>
</evidence>